<dbReference type="NCBIfam" id="TIGR00056">
    <property type="entry name" value="MlaE family lipid ABC transporter permease subunit"/>
    <property type="match status" value="1"/>
</dbReference>
<dbReference type="OrthoDB" id="9806241at2"/>
<dbReference type="EMBL" id="MCGG01000025">
    <property type="protein sequence ID" value="OEJ67154.1"/>
    <property type="molecule type" value="Genomic_DNA"/>
</dbReference>
<feature type="transmembrane region" description="Helical" evidence="2">
    <location>
        <begin position="250"/>
        <end position="269"/>
    </location>
</feature>
<dbReference type="InterPro" id="IPR030802">
    <property type="entry name" value="Permease_MalE"/>
</dbReference>
<reference evidence="4" key="1">
    <citation type="submission" date="2016-07" db="EMBL/GenBank/DDBJ databases">
        <authorList>
            <person name="Florea S."/>
            <person name="Webb J.S."/>
            <person name="Jaromczyk J."/>
            <person name="Schardl C.L."/>
        </authorList>
    </citation>
    <scope>NUCLEOTIDE SEQUENCE [LARGE SCALE GENOMIC DNA]</scope>
    <source>
        <strain evidence="4">MV-1</strain>
    </source>
</reference>
<dbReference type="STRING" id="28181.BEN30_10280"/>
<dbReference type="RefSeq" id="WP_069957983.1">
    <property type="nucleotide sequence ID" value="NZ_MCGG01000025.1"/>
</dbReference>
<protein>
    <submittedName>
        <fullName evidence="3">ABC transporter</fullName>
    </submittedName>
</protein>
<dbReference type="Pfam" id="PF02405">
    <property type="entry name" value="MlaE"/>
    <property type="match status" value="1"/>
</dbReference>
<keyword evidence="2" id="KW-0472">Membrane</keyword>
<organism evidence="3 4">
    <name type="scientific">Magnetovibrio blakemorei</name>
    <dbReference type="NCBI Taxonomy" id="28181"/>
    <lineage>
        <taxon>Bacteria</taxon>
        <taxon>Pseudomonadati</taxon>
        <taxon>Pseudomonadota</taxon>
        <taxon>Alphaproteobacteria</taxon>
        <taxon>Rhodospirillales</taxon>
        <taxon>Magnetovibrionaceae</taxon>
        <taxon>Magnetovibrio</taxon>
    </lineage>
</organism>
<comment type="caution">
    <text evidence="3">The sequence shown here is derived from an EMBL/GenBank/DDBJ whole genome shotgun (WGS) entry which is preliminary data.</text>
</comment>
<keyword evidence="2" id="KW-0812">Transmembrane</keyword>
<name>A0A1E5Q8N6_9PROT</name>
<feature type="transmembrane region" description="Helical" evidence="2">
    <location>
        <begin position="219"/>
        <end position="238"/>
    </location>
</feature>
<gene>
    <name evidence="3" type="ORF">BEN30_10280</name>
</gene>
<dbReference type="Proteomes" id="UP000095347">
    <property type="component" value="Unassembled WGS sequence"/>
</dbReference>
<feature type="transmembrane region" description="Helical" evidence="2">
    <location>
        <begin position="68"/>
        <end position="91"/>
    </location>
</feature>
<feature type="transmembrane region" description="Helical" evidence="2">
    <location>
        <begin position="178"/>
        <end position="199"/>
    </location>
</feature>
<proteinExistence type="inferred from homology"/>
<comment type="function">
    <text evidence="1">Could be part of an ABC transporter complex.</text>
</comment>
<evidence type="ECO:0000256" key="2">
    <source>
        <dbReference type="RuleBase" id="RU362044"/>
    </source>
</evidence>
<evidence type="ECO:0000313" key="4">
    <source>
        <dbReference type="Proteomes" id="UP000095347"/>
    </source>
</evidence>
<keyword evidence="4" id="KW-1185">Reference proteome</keyword>
<keyword evidence="2" id="KW-1003">Cell membrane</keyword>
<sequence>MAEGSNQSVAYRFFDKIGRMSTSALEEMGRHGVMIAESLYWLIIGPRMNQPVRLGAVFSEMMEIGVRAIGIIGIMAAAIGAMLAIQGIYSLKIFGAEGHVVVGVAFSMVREFAPLITGILVAGRSGSALSARLGTMKINQELDALEVMGINPVRFLVVPSLLASLIMVPVLTFMSMVLGLYAAALYVNAALGMSLAAFFDQTVDVLSVDDLTHGLGKAAIFGILIALIGVLNGFLVKGGAEGVGKATTRSVVQCISAIVVTDMLFALVATF</sequence>
<comment type="caution">
    <text evidence="2">Lacks conserved residue(s) required for the propagation of feature annotation.</text>
</comment>
<dbReference type="GO" id="GO:0043190">
    <property type="term" value="C:ATP-binding cassette (ABC) transporter complex"/>
    <property type="evidence" value="ECO:0007669"/>
    <property type="project" value="InterPro"/>
</dbReference>
<comment type="subcellular location">
    <subcellularLocation>
        <location evidence="2">Cell inner membrane</location>
        <topology evidence="2">Multi-pass membrane protein</topology>
    </subcellularLocation>
</comment>
<dbReference type="PANTHER" id="PTHR30188">
    <property type="entry name" value="ABC TRANSPORTER PERMEASE PROTEIN-RELATED"/>
    <property type="match status" value="1"/>
</dbReference>
<accession>A0A1E5Q8N6</accession>
<dbReference type="AlphaFoldDB" id="A0A1E5Q8N6"/>
<dbReference type="GO" id="GO:0005548">
    <property type="term" value="F:phospholipid transporter activity"/>
    <property type="evidence" value="ECO:0007669"/>
    <property type="project" value="TreeGrafter"/>
</dbReference>
<evidence type="ECO:0000313" key="3">
    <source>
        <dbReference type="EMBL" id="OEJ67154.1"/>
    </source>
</evidence>
<dbReference type="InterPro" id="IPR003453">
    <property type="entry name" value="ABC_MlaE_roteobac"/>
</dbReference>
<keyword evidence="2" id="KW-1133">Transmembrane helix</keyword>
<keyword evidence="2" id="KW-0997">Cell inner membrane</keyword>
<comment type="similarity">
    <text evidence="2">Belongs to the MlaE permease family.</text>
</comment>
<evidence type="ECO:0000256" key="1">
    <source>
        <dbReference type="ARBA" id="ARBA00003787"/>
    </source>
</evidence>
<dbReference type="PANTHER" id="PTHR30188:SF3">
    <property type="entry name" value="ABC TRANSPORTER PERMEASE"/>
    <property type="match status" value="1"/>
</dbReference>